<dbReference type="SUPFAM" id="SSF46785">
    <property type="entry name" value="Winged helix' DNA-binding domain"/>
    <property type="match status" value="1"/>
</dbReference>
<evidence type="ECO:0000256" key="1">
    <source>
        <dbReference type="ARBA" id="ARBA00009437"/>
    </source>
</evidence>
<proteinExistence type="inferred from homology"/>
<evidence type="ECO:0000259" key="5">
    <source>
        <dbReference type="PROSITE" id="PS50931"/>
    </source>
</evidence>
<dbReference type="RefSeq" id="WP_318599406.1">
    <property type="nucleotide sequence ID" value="NZ_JAWSTH010000071.1"/>
</dbReference>
<keyword evidence="7" id="KW-1185">Reference proteome</keyword>
<keyword evidence="4" id="KW-0804">Transcription</keyword>
<dbReference type="InterPro" id="IPR005119">
    <property type="entry name" value="LysR_subst-bd"/>
</dbReference>
<dbReference type="InterPro" id="IPR000847">
    <property type="entry name" value="LysR_HTH_N"/>
</dbReference>
<comment type="caution">
    <text evidence="6">The sequence shown here is derived from an EMBL/GenBank/DDBJ whole genome shotgun (WGS) entry which is preliminary data.</text>
</comment>
<dbReference type="InterPro" id="IPR036390">
    <property type="entry name" value="WH_DNA-bd_sf"/>
</dbReference>
<dbReference type="PRINTS" id="PR00039">
    <property type="entry name" value="HTHLYSR"/>
</dbReference>
<dbReference type="PANTHER" id="PTHR30346:SF29">
    <property type="entry name" value="LYSR SUBSTRATE-BINDING"/>
    <property type="match status" value="1"/>
</dbReference>
<gene>
    <name evidence="6" type="ORF">R7226_21665</name>
</gene>
<name>A0ABU4HUQ5_9ACTN</name>
<accession>A0ABU4HUQ5</accession>
<dbReference type="Pfam" id="PF03466">
    <property type="entry name" value="LysR_substrate"/>
    <property type="match status" value="1"/>
</dbReference>
<dbReference type="EMBL" id="JAWSTH010000071">
    <property type="protein sequence ID" value="MDW5596970.1"/>
    <property type="molecule type" value="Genomic_DNA"/>
</dbReference>
<organism evidence="6 7">
    <name type="scientific">Conexibacter stalactiti</name>
    <dbReference type="NCBI Taxonomy" id="1940611"/>
    <lineage>
        <taxon>Bacteria</taxon>
        <taxon>Bacillati</taxon>
        <taxon>Actinomycetota</taxon>
        <taxon>Thermoleophilia</taxon>
        <taxon>Solirubrobacterales</taxon>
        <taxon>Conexibacteraceae</taxon>
        <taxon>Conexibacter</taxon>
    </lineage>
</organism>
<feature type="domain" description="HTH lysR-type" evidence="5">
    <location>
        <begin position="5"/>
        <end position="62"/>
    </location>
</feature>
<dbReference type="PROSITE" id="PS50931">
    <property type="entry name" value="HTH_LYSR"/>
    <property type="match status" value="1"/>
</dbReference>
<evidence type="ECO:0000313" key="7">
    <source>
        <dbReference type="Proteomes" id="UP001284601"/>
    </source>
</evidence>
<evidence type="ECO:0000256" key="2">
    <source>
        <dbReference type="ARBA" id="ARBA00023015"/>
    </source>
</evidence>
<keyword evidence="3" id="KW-0238">DNA-binding</keyword>
<dbReference type="Proteomes" id="UP001284601">
    <property type="component" value="Unassembled WGS sequence"/>
</dbReference>
<dbReference type="SUPFAM" id="SSF53850">
    <property type="entry name" value="Periplasmic binding protein-like II"/>
    <property type="match status" value="1"/>
</dbReference>
<dbReference type="InterPro" id="IPR036388">
    <property type="entry name" value="WH-like_DNA-bd_sf"/>
</dbReference>
<dbReference type="Gene3D" id="1.10.10.10">
    <property type="entry name" value="Winged helix-like DNA-binding domain superfamily/Winged helix DNA-binding domain"/>
    <property type="match status" value="1"/>
</dbReference>
<dbReference type="Gene3D" id="3.40.190.10">
    <property type="entry name" value="Periplasmic binding protein-like II"/>
    <property type="match status" value="2"/>
</dbReference>
<comment type="similarity">
    <text evidence="1">Belongs to the LysR transcriptional regulatory family.</text>
</comment>
<evidence type="ECO:0000256" key="3">
    <source>
        <dbReference type="ARBA" id="ARBA00023125"/>
    </source>
</evidence>
<dbReference type="PANTHER" id="PTHR30346">
    <property type="entry name" value="TRANSCRIPTIONAL DUAL REGULATOR HCAR-RELATED"/>
    <property type="match status" value="1"/>
</dbReference>
<keyword evidence="2" id="KW-0805">Transcription regulation</keyword>
<protein>
    <submittedName>
        <fullName evidence="6">LysR family transcriptional regulator</fullName>
    </submittedName>
</protein>
<evidence type="ECO:0000313" key="6">
    <source>
        <dbReference type="EMBL" id="MDW5596970.1"/>
    </source>
</evidence>
<evidence type="ECO:0000256" key="4">
    <source>
        <dbReference type="ARBA" id="ARBA00023163"/>
    </source>
</evidence>
<dbReference type="Pfam" id="PF00126">
    <property type="entry name" value="HTH_1"/>
    <property type="match status" value="1"/>
</dbReference>
<sequence>MGRTLEARDLRLLVAIAEEGSVAAAARRLDYSQPTASQHLSGLEARLGARLVERSARGARPTELGALLAARGAELLDQLALLEADLRRQAEHGLPTLRLGTFASAGSEVAPRALARLAAAGVLVEIVEAEVPQLLDALRRRDVHAALLFDSADDPLPPLEGVAVTHLLDDDHLVLLPRGHAAAAAETVRLADLREERWISARADEDPSHAALARACRREGFEPRFGHRLDSFSMTQGFVAAGLGVSLLPRMAVAPLRDDVIARPLTGARVVRSVRVACLDALAPSLRERLLEALAAEL</sequence>
<reference evidence="7" key="1">
    <citation type="submission" date="2023-07" db="EMBL/GenBank/DDBJ databases">
        <title>Conexibacter stalactiti sp. nov., isolated from stalactites in a lava cave and emended description of the genus Conexibacter.</title>
        <authorList>
            <person name="Lee S.D."/>
        </authorList>
    </citation>
    <scope>NUCLEOTIDE SEQUENCE [LARGE SCALE GENOMIC DNA]</scope>
    <source>
        <strain evidence="7">KCTC 39840</strain>
    </source>
</reference>